<keyword evidence="1" id="KW-1185">Reference proteome</keyword>
<dbReference type="WBParaSite" id="SMUV_0000669801-mRNA-1">
    <property type="protein sequence ID" value="SMUV_0000669801-mRNA-1"/>
    <property type="gene ID" value="SMUV_0000669801"/>
</dbReference>
<name>A0A0N5APV8_9BILA</name>
<protein>
    <submittedName>
        <fullName evidence="2">Peptidase_S8 domain-containing protein</fullName>
    </submittedName>
</protein>
<sequence length="66" mass="7059">MKKVTDCNVKQKDVILCVTIYREAVDNAGEASGKKVGIFYTDISANGLALLSMTSNMGNADDFLLG</sequence>
<dbReference type="Proteomes" id="UP000046393">
    <property type="component" value="Unplaced"/>
</dbReference>
<reference evidence="2" key="1">
    <citation type="submission" date="2017-02" db="UniProtKB">
        <authorList>
            <consortium name="WormBaseParasite"/>
        </authorList>
    </citation>
    <scope>IDENTIFICATION</scope>
</reference>
<proteinExistence type="predicted"/>
<evidence type="ECO:0000313" key="1">
    <source>
        <dbReference type="Proteomes" id="UP000046393"/>
    </source>
</evidence>
<dbReference type="AlphaFoldDB" id="A0A0N5APV8"/>
<accession>A0A0N5APV8</accession>
<organism evidence="1 2">
    <name type="scientific">Syphacia muris</name>
    <dbReference type="NCBI Taxonomy" id="451379"/>
    <lineage>
        <taxon>Eukaryota</taxon>
        <taxon>Metazoa</taxon>
        <taxon>Ecdysozoa</taxon>
        <taxon>Nematoda</taxon>
        <taxon>Chromadorea</taxon>
        <taxon>Rhabditida</taxon>
        <taxon>Spirurina</taxon>
        <taxon>Oxyuridomorpha</taxon>
        <taxon>Oxyuroidea</taxon>
        <taxon>Oxyuridae</taxon>
        <taxon>Syphacia</taxon>
    </lineage>
</organism>
<evidence type="ECO:0000313" key="2">
    <source>
        <dbReference type="WBParaSite" id="SMUV_0000669801-mRNA-1"/>
    </source>
</evidence>